<proteinExistence type="inferred from homology"/>
<evidence type="ECO:0000313" key="5">
    <source>
        <dbReference type="Proteomes" id="UP000183376"/>
    </source>
</evidence>
<evidence type="ECO:0000256" key="2">
    <source>
        <dbReference type="RuleBase" id="RU003749"/>
    </source>
</evidence>
<gene>
    <name evidence="4" type="ORF">SAMN04489726_1529</name>
</gene>
<dbReference type="RefSeq" id="WP_197683992.1">
    <property type="nucleotide sequence ID" value="NZ_JOEF01000041.1"/>
</dbReference>
<dbReference type="EMBL" id="LT629701">
    <property type="protein sequence ID" value="SDM41990.1"/>
    <property type="molecule type" value="Genomic_DNA"/>
</dbReference>
<dbReference type="InterPro" id="IPR002645">
    <property type="entry name" value="STAS_dom"/>
</dbReference>
<dbReference type="CDD" id="cd07043">
    <property type="entry name" value="STAS_anti-anti-sigma_factors"/>
    <property type="match status" value="1"/>
</dbReference>
<organism evidence="4 5">
    <name type="scientific">Allokutzneria albata</name>
    <name type="common">Kibdelosporangium albatum</name>
    <dbReference type="NCBI Taxonomy" id="211114"/>
    <lineage>
        <taxon>Bacteria</taxon>
        <taxon>Bacillati</taxon>
        <taxon>Actinomycetota</taxon>
        <taxon>Actinomycetes</taxon>
        <taxon>Pseudonocardiales</taxon>
        <taxon>Pseudonocardiaceae</taxon>
        <taxon>Allokutzneria</taxon>
    </lineage>
</organism>
<dbReference type="eggNOG" id="COG1366">
    <property type="taxonomic scope" value="Bacteria"/>
</dbReference>
<reference evidence="4 5" key="1">
    <citation type="submission" date="2016-10" db="EMBL/GenBank/DDBJ databases">
        <authorList>
            <person name="de Groot N.N."/>
        </authorList>
    </citation>
    <scope>NUCLEOTIDE SEQUENCE [LARGE SCALE GENOMIC DNA]</scope>
    <source>
        <strain evidence="4 5">DSM 44149</strain>
    </source>
</reference>
<dbReference type="Gene3D" id="3.30.750.24">
    <property type="entry name" value="STAS domain"/>
    <property type="match status" value="1"/>
</dbReference>
<dbReference type="STRING" id="211114.SAMN04489726_1529"/>
<dbReference type="PANTHER" id="PTHR33495">
    <property type="entry name" value="ANTI-SIGMA FACTOR ANTAGONIST TM_1081-RELATED-RELATED"/>
    <property type="match status" value="1"/>
</dbReference>
<dbReference type="GO" id="GO:0043856">
    <property type="term" value="F:anti-sigma factor antagonist activity"/>
    <property type="evidence" value="ECO:0007669"/>
    <property type="project" value="InterPro"/>
</dbReference>
<comment type="similarity">
    <text evidence="1 2">Belongs to the anti-sigma-factor antagonist family.</text>
</comment>
<dbReference type="InterPro" id="IPR036513">
    <property type="entry name" value="STAS_dom_sf"/>
</dbReference>
<sequence>MRGVIGLEISRGRIGDAAVLTIGGEIDLDTAPLLHEAASACLDEVCVVDLTDVTFLGSAGLTALVNVTERAKERQASLRIVVDANQPVIRPIEITGLDRELALFHSVDEALQARSLR</sequence>
<evidence type="ECO:0000313" key="4">
    <source>
        <dbReference type="EMBL" id="SDM41990.1"/>
    </source>
</evidence>
<dbReference type="Proteomes" id="UP000183376">
    <property type="component" value="Chromosome I"/>
</dbReference>
<dbReference type="PANTHER" id="PTHR33495:SF13">
    <property type="entry name" value="ANTI-SIGMA-F FACTOR ANTAGONIST RSFB"/>
    <property type="match status" value="1"/>
</dbReference>
<dbReference type="SUPFAM" id="SSF52091">
    <property type="entry name" value="SpoIIaa-like"/>
    <property type="match status" value="1"/>
</dbReference>
<dbReference type="Pfam" id="PF01740">
    <property type="entry name" value="STAS"/>
    <property type="match status" value="1"/>
</dbReference>
<name>A0A1G9T2W2_ALLAB</name>
<protein>
    <recommendedName>
        <fullName evidence="2">Anti-sigma factor antagonist</fullName>
    </recommendedName>
</protein>
<evidence type="ECO:0000256" key="1">
    <source>
        <dbReference type="ARBA" id="ARBA00009013"/>
    </source>
</evidence>
<accession>A0A1G9T2W2</accession>
<dbReference type="AlphaFoldDB" id="A0A1G9T2W2"/>
<evidence type="ECO:0000259" key="3">
    <source>
        <dbReference type="PROSITE" id="PS50801"/>
    </source>
</evidence>
<dbReference type="InterPro" id="IPR003658">
    <property type="entry name" value="Anti-sigma_ant"/>
</dbReference>
<dbReference type="NCBIfam" id="TIGR00377">
    <property type="entry name" value="ant_ant_sig"/>
    <property type="match status" value="1"/>
</dbReference>
<keyword evidence="5" id="KW-1185">Reference proteome</keyword>
<dbReference type="PROSITE" id="PS50801">
    <property type="entry name" value="STAS"/>
    <property type="match status" value="1"/>
</dbReference>
<feature type="domain" description="STAS" evidence="3">
    <location>
        <begin position="7"/>
        <end position="114"/>
    </location>
</feature>